<proteinExistence type="predicted"/>
<dbReference type="InterPro" id="IPR007016">
    <property type="entry name" value="O-antigen_ligase-rel_domated"/>
</dbReference>
<gene>
    <name evidence="7" type="ORF">SAMN05443248_4419</name>
</gene>
<keyword evidence="7" id="KW-0436">Ligase</keyword>
<evidence type="ECO:0000256" key="3">
    <source>
        <dbReference type="ARBA" id="ARBA00022989"/>
    </source>
</evidence>
<protein>
    <submittedName>
        <fullName evidence="7">O-Antigen ligase</fullName>
    </submittedName>
</protein>
<feature type="transmembrane region" description="Helical" evidence="5">
    <location>
        <begin position="108"/>
        <end position="126"/>
    </location>
</feature>
<comment type="subcellular location">
    <subcellularLocation>
        <location evidence="1">Membrane</location>
        <topology evidence="1">Multi-pass membrane protein</topology>
    </subcellularLocation>
</comment>
<keyword evidence="3 5" id="KW-1133">Transmembrane helix</keyword>
<feature type="transmembrane region" description="Helical" evidence="5">
    <location>
        <begin position="56"/>
        <end position="75"/>
    </location>
</feature>
<evidence type="ECO:0000256" key="2">
    <source>
        <dbReference type="ARBA" id="ARBA00022692"/>
    </source>
</evidence>
<feature type="transmembrane region" description="Helical" evidence="5">
    <location>
        <begin position="354"/>
        <end position="378"/>
    </location>
</feature>
<organism evidence="7 8">
    <name type="scientific">Bradyrhizobium erythrophlei</name>
    <dbReference type="NCBI Taxonomy" id="1437360"/>
    <lineage>
        <taxon>Bacteria</taxon>
        <taxon>Pseudomonadati</taxon>
        <taxon>Pseudomonadota</taxon>
        <taxon>Alphaproteobacteria</taxon>
        <taxon>Hyphomicrobiales</taxon>
        <taxon>Nitrobacteraceae</taxon>
        <taxon>Bradyrhizobium</taxon>
    </lineage>
</organism>
<feature type="transmembrane region" description="Helical" evidence="5">
    <location>
        <begin position="132"/>
        <end position="152"/>
    </location>
</feature>
<dbReference type="GO" id="GO:0016874">
    <property type="term" value="F:ligase activity"/>
    <property type="evidence" value="ECO:0007669"/>
    <property type="project" value="UniProtKB-KW"/>
</dbReference>
<dbReference type="GO" id="GO:0016020">
    <property type="term" value="C:membrane"/>
    <property type="evidence" value="ECO:0007669"/>
    <property type="project" value="UniProtKB-SubCell"/>
</dbReference>
<feature type="domain" description="O-antigen ligase-related" evidence="6">
    <location>
        <begin position="190"/>
        <end position="368"/>
    </location>
</feature>
<evidence type="ECO:0000256" key="4">
    <source>
        <dbReference type="ARBA" id="ARBA00023136"/>
    </source>
</evidence>
<keyword evidence="2 5" id="KW-0812">Transmembrane</keyword>
<evidence type="ECO:0000256" key="5">
    <source>
        <dbReference type="SAM" id="Phobius"/>
    </source>
</evidence>
<dbReference type="EMBL" id="LT670817">
    <property type="protein sequence ID" value="SHH31530.1"/>
    <property type="molecule type" value="Genomic_DNA"/>
</dbReference>
<feature type="transmembrane region" description="Helical" evidence="5">
    <location>
        <begin position="411"/>
        <end position="430"/>
    </location>
</feature>
<name>A0A1M5RZA0_9BRAD</name>
<feature type="transmembrane region" description="Helical" evidence="5">
    <location>
        <begin position="186"/>
        <end position="219"/>
    </location>
</feature>
<dbReference type="AlphaFoldDB" id="A0A1M5RZA0"/>
<dbReference type="Pfam" id="PF04932">
    <property type="entry name" value="Wzy_C"/>
    <property type="match status" value="1"/>
</dbReference>
<sequence length="439" mass="46869">MQRSRRAAAASAAGFALRALRSIAGLVCLVFAGAYQLRVMTYFLPRLVADRHIWPAIYYGFWLIAVCTTLAVLAFRQDILKRTLPVLILCALASALPFVHEIDQITKIFFVAMGFFACAAVLSVLVDPLTVLRISALATVAGAVICLVDVLFASGRAAGLSIAPNVAAAALLLGSSAAYLSIPARWLGYFLLIVGAALFVTLSKSTLLAACGIFAIVVIGNRLQRLRFPRFAWRPHTLVALGLVAWIGVALSTNDRFVFATSNAYRVFSNAVPASQAARSTIEKAVTLASADPDVMPTEALIAEIGRRSETESDVNSISARWLLMERAWLVFKGEPFSGLGFASAYALEPHNTFLLFMLAFGPIGLLVPLAFLAVIAYPAIRFKSISLSALPMAAFAVLMTSHNMLFDPGLLAPLAFGWAGAAVAGAALADQRTWPGSQ</sequence>
<feature type="transmembrane region" description="Helical" evidence="5">
    <location>
        <begin position="385"/>
        <end position="405"/>
    </location>
</feature>
<evidence type="ECO:0000313" key="8">
    <source>
        <dbReference type="Proteomes" id="UP000189796"/>
    </source>
</evidence>
<feature type="transmembrane region" description="Helical" evidence="5">
    <location>
        <begin position="159"/>
        <end position="180"/>
    </location>
</feature>
<feature type="transmembrane region" description="Helical" evidence="5">
    <location>
        <begin position="231"/>
        <end position="251"/>
    </location>
</feature>
<dbReference type="Proteomes" id="UP000189796">
    <property type="component" value="Chromosome I"/>
</dbReference>
<accession>A0A1M5RZA0</accession>
<evidence type="ECO:0000256" key="1">
    <source>
        <dbReference type="ARBA" id="ARBA00004141"/>
    </source>
</evidence>
<evidence type="ECO:0000313" key="7">
    <source>
        <dbReference type="EMBL" id="SHH31530.1"/>
    </source>
</evidence>
<keyword evidence="4 5" id="KW-0472">Membrane</keyword>
<evidence type="ECO:0000259" key="6">
    <source>
        <dbReference type="Pfam" id="PF04932"/>
    </source>
</evidence>
<reference evidence="7 8" key="1">
    <citation type="submission" date="2016-11" db="EMBL/GenBank/DDBJ databases">
        <authorList>
            <person name="Jaros S."/>
            <person name="Januszkiewicz K."/>
            <person name="Wedrychowicz H."/>
        </authorList>
    </citation>
    <scope>NUCLEOTIDE SEQUENCE [LARGE SCALE GENOMIC DNA]</scope>
    <source>
        <strain evidence="7 8">GAS138</strain>
    </source>
</reference>